<proteinExistence type="predicted"/>
<evidence type="ECO:0008006" key="3">
    <source>
        <dbReference type="Google" id="ProtNLM"/>
    </source>
</evidence>
<reference evidence="2" key="1">
    <citation type="journal article" date="2019" name="Sci. Rep.">
        <title>Draft genome of Tanacetum cinerariifolium, the natural source of mosquito coil.</title>
        <authorList>
            <person name="Yamashiro T."/>
            <person name="Shiraishi A."/>
            <person name="Satake H."/>
            <person name="Nakayama K."/>
        </authorList>
    </citation>
    <scope>NUCLEOTIDE SEQUENCE</scope>
</reference>
<name>A0A6L2NMN9_TANCI</name>
<accession>A0A6L2NMN9</accession>
<evidence type="ECO:0000313" key="2">
    <source>
        <dbReference type="EMBL" id="GEU87423.1"/>
    </source>
</evidence>
<dbReference type="EMBL" id="BKCJ010009536">
    <property type="protein sequence ID" value="GEU87423.1"/>
    <property type="molecule type" value="Genomic_DNA"/>
</dbReference>
<protein>
    <recommendedName>
        <fullName evidence="3">CCHC-type domain-containing protein</fullName>
    </recommendedName>
</protein>
<gene>
    <name evidence="2" type="ORF">Tci_059401</name>
</gene>
<organism evidence="2">
    <name type="scientific">Tanacetum cinerariifolium</name>
    <name type="common">Dalmatian daisy</name>
    <name type="synonym">Chrysanthemum cinerariifolium</name>
    <dbReference type="NCBI Taxonomy" id="118510"/>
    <lineage>
        <taxon>Eukaryota</taxon>
        <taxon>Viridiplantae</taxon>
        <taxon>Streptophyta</taxon>
        <taxon>Embryophyta</taxon>
        <taxon>Tracheophyta</taxon>
        <taxon>Spermatophyta</taxon>
        <taxon>Magnoliopsida</taxon>
        <taxon>eudicotyledons</taxon>
        <taxon>Gunneridae</taxon>
        <taxon>Pentapetalae</taxon>
        <taxon>asterids</taxon>
        <taxon>campanulids</taxon>
        <taxon>Asterales</taxon>
        <taxon>Asteraceae</taxon>
        <taxon>Asteroideae</taxon>
        <taxon>Anthemideae</taxon>
        <taxon>Anthemidinae</taxon>
        <taxon>Tanacetum</taxon>
    </lineage>
</organism>
<evidence type="ECO:0000256" key="1">
    <source>
        <dbReference type="SAM" id="MobiDB-lite"/>
    </source>
</evidence>
<dbReference type="AlphaFoldDB" id="A0A6L2NMN9"/>
<feature type="region of interest" description="Disordered" evidence="1">
    <location>
        <begin position="90"/>
        <end position="112"/>
    </location>
</feature>
<comment type="caution">
    <text evidence="2">The sequence shown here is derived from an EMBL/GenBank/DDBJ whole genome shotgun (WGS) entry which is preliminary data.</text>
</comment>
<sequence>MAQQSCSYCGGPFNGRNFPSCSIVGAGNEFGHDPNPLPYDNTPDSYDQPPQHHVETYSCELCGNDSHYGYDCPPRTILEKKSDEVIKSSVEDLVPIPSESEDASRSDSECDLTSCDDFSPINVPEGKSVTFSNPLFDSNDKFTSSDDESLSDEDVSKDNIKIYSNPLFEFNDEYISSDVNPLFDEDEFFDTGGDVDEINAFDIPLDFKNGYYESKGDVLNLESLLSDDTTPNLPLEDFLGYEDSRARGCPSFT</sequence>